<evidence type="ECO:0000256" key="1">
    <source>
        <dbReference type="ARBA" id="ARBA00004479"/>
    </source>
</evidence>
<keyword evidence="3" id="KW-1015">Disulfide bond</keyword>
<evidence type="ECO:0000256" key="4">
    <source>
        <dbReference type="ARBA" id="ARBA00023180"/>
    </source>
</evidence>
<dbReference type="InterPro" id="IPR007110">
    <property type="entry name" value="Ig-like_dom"/>
</dbReference>
<dbReference type="InterPro" id="IPR051275">
    <property type="entry name" value="Cell_adhesion_signaling"/>
</dbReference>
<proteinExistence type="predicted"/>
<dbReference type="SMART" id="SM00408">
    <property type="entry name" value="IGc2"/>
    <property type="match status" value="1"/>
</dbReference>
<gene>
    <name evidence="7" type="ORF">NP493_754g01006</name>
</gene>
<dbReference type="InterPro" id="IPR036179">
    <property type="entry name" value="Ig-like_dom_sf"/>
</dbReference>
<evidence type="ECO:0000259" key="6">
    <source>
        <dbReference type="PROSITE" id="PS50835"/>
    </source>
</evidence>
<comment type="subcellular location">
    <subcellularLocation>
        <location evidence="1">Membrane</location>
        <topology evidence="1">Single-pass type I membrane protein</topology>
    </subcellularLocation>
</comment>
<organism evidence="7 8">
    <name type="scientific">Ridgeia piscesae</name>
    <name type="common">Tubeworm</name>
    <dbReference type="NCBI Taxonomy" id="27915"/>
    <lineage>
        <taxon>Eukaryota</taxon>
        <taxon>Metazoa</taxon>
        <taxon>Spiralia</taxon>
        <taxon>Lophotrochozoa</taxon>
        <taxon>Annelida</taxon>
        <taxon>Polychaeta</taxon>
        <taxon>Sedentaria</taxon>
        <taxon>Canalipalpata</taxon>
        <taxon>Sabellida</taxon>
        <taxon>Siboglinidae</taxon>
        <taxon>Ridgeia</taxon>
    </lineage>
</organism>
<dbReference type="InterPro" id="IPR013098">
    <property type="entry name" value="Ig_I-set"/>
</dbReference>
<keyword evidence="2" id="KW-0472">Membrane</keyword>
<dbReference type="GO" id="GO:0016020">
    <property type="term" value="C:membrane"/>
    <property type="evidence" value="ECO:0007669"/>
    <property type="project" value="UniProtKB-SubCell"/>
</dbReference>
<dbReference type="PROSITE" id="PS50835">
    <property type="entry name" value="IG_LIKE"/>
    <property type="match status" value="2"/>
</dbReference>
<keyword evidence="8" id="KW-1185">Reference proteome</keyword>
<evidence type="ECO:0000313" key="8">
    <source>
        <dbReference type="Proteomes" id="UP001209878"/>
    </source>
</evidence>
<dbReference type="Gene3D" id="2.60.40.10">
    <property type="entry name" value="Immunoglobulins"/>
    <property type="match status" value="3"/>
</dbReference>
<feature type="domain" description="Ig-like" evidence="6">
    <location>
        <begin position="156"/>
        <end position="233"/>
    </location>
</feature>
<name>A0AAD9NLW2_RIDPI</name>
<comment type="caution">
    <text evidence="7">The sequence shown here is derived from an EMBL/GenBank/DDBJ whole genome shotgun (WGS) entry which is preliminary data.</text>
</comment>
<evidence type="ECO:0000256" key="5">
    <source>
        <dbReference type="ARBA" id="ARBA00023319"/>
    </source>
</evidence>
<dbReference type="AlphaFoldDB" id="A0AAD9NLW2"/>
<dbReference type="InterPro" id="IPR013783">
    <property type="entry name" value="Ig-like_fold"/>
</dbReference>
<accession>A0AAD9NLW2</accession>
<reference evidence="7" key="1">
    <citation type="journal article" date="2023" name="Mol. Biol. Evol.">
        <title>Third-Generation Sequencing Reveals the Adaptive Role of the Epigenome in Three Deep-Sea Polychaetes.</title>
        <authorList>
            <person name="Perez M."/>
            <person name="Aroh O."/>
            <person name="Sun Y."/>
            <person name="Lan Y."/>
            <person name="Juniper S.K."/>
            <person name="Young C.R."/>
            <person name="Angers B."/>
            <person name="Qian P.Y."/>
        </authorList>
    </citation>
    <scope>NUCLEOTIDE SEQUENCE</scope>
    <source>
        <strain evidence="7">R07B-5</strain>
    </source>
</reference>
<keyword evidence="5" id="KW-0393">Immunoglobulin domain</keyword>
<dbReference type="SUPFAM" id="SSF48726">
    <property type="entry name" value="Immunoglobulin"/>
    <property type="match status" value="3"/>
</dbReference>
<sequence>MTLPSSSHYTPSDNGKVLTISSLNHTVDDSYYSCAATNNAGVGNFNATFHLQINYPPTTEVIHTKSWTPTEENAVTLTCDITDGRPRSDIKKVTWKKGDITLPTSGRFTLSDNDKVLEISSLNHTVDDGHYSCAAHNEARMGDFSVKLHLLVNFKPSVSVETLGPVVEGESKTIRCHSQGARPAVTSVTWKKGQEVINVTTDSKYSGGTVETPSLTTGSVLKTDAGEYTSTGQ</sequence>
<evidence type="ECO:0000256" key="2">
    <source>
        <dbReference type="ARBA" id="ARBA00023136"/>
    </source>
</evidence>
<feature type="domain" description="Ig-like" evidence="6">
    <location>
        <begin position="56"/>
        <end position="149"/>
    </location>
</feature>
<dbReference type="Proteomes" id="UP001209878">
    <property type="component" value="Unassembled WGS sequence"/>
</dbReference>
<dbReference type="PANTHER" id="PTHR11640">
    <property type="entry name" value="NEPHRIN"/>
    <property type="match status" value="1"/>
</dbReference>
<dbReference type="Pfam" id="PF13927">
    <property type="entry name" value="Ig_3"/>
    <property type="match status" value="1"/>
</dbReference>
<keyword evidence="4" id="KW-0325">Glycoprotein</keyword>
<evidence type="ECO:0000313" key="7">
    <source>
        <dbReference type="EMBL" id="KAK2175072.1"/>
    </source>
</evidence>
<protein>
    <recommendedName>
        <fullName evidence="6">Ig-like domain-containing protein</fullName>
    </recommendedName>
</protein>
<dbReference type="InterPro" id="IPR003598">
    <property type="entry name" value="Ig_sub2"/>
</dbReference>
<evidence type="ECO:0000256" key="3">
    <source>
        <dbReference type="ARBA" id="ARBA00023157"/>
    </source>
</evidence>
<dbReference type="EMBL" id="JAODUO010000753">
    <property type="protein sequence ID" value="KAK2175072.1"/>
    <property type="molecule type" value="Genomic_DNA"/>
</dbReference>
<dbReference type="Pfam" id="PF07679">
    <property type="entry name" value="I-set"/>
    <property type="match status" value="1"/>
</dbReference>